<evidence type="ECO:0000313" key="1">
    <source>
        <dbReference type="EMBL" id="GAA0238951.1"/>
    </source>
</evidence>
<proteinExistence type="predicted"/>
<reference evidence="1 2" key="1">
    <citation type="journal article" date="2019" name="Int. J. Syst. Evol. Microbiol.">
        <title>The Global Catalogue of Microorganisms (GCM) 10K type strain sequencing project: providing services to taxonomists for standard genome sequencing and annotation.</title>
        <authorList>
            <consortium name="The Broad Institute Genomics Platform"/>
            <consortium name="The Broad Institute Genome Sequencing Center for Infectious Disease"/>
            <person name="Wu L."/>
            <person name="Ma J."/>
        </authorList>
    </citation>
    <scope>NUCLEOTIDE SEQUENCE [LARGE SCALE GENOMIC DNA]</scope>
    <source>
        <strain evidence="1 2">JCM 3380</strain>
    </source>
</reference>
<protein>
    <recommendedName>
        <fullName evidence="3">Secreted protein</fullName>
    </recommendedName>
</protein>
<comment type="caution">
    <text evidence="1">The sequence shown here is derived from an EMBL/GenBank/DDBJ whole genome shotgun (WGS) entry which is preliminary data.</text>
</comment>
<dbReference type="EMBL" id="BAAABU010000009">
    <property type="protein sequence ID" value="GAA0238951.1"/>
    <property type="molecule type" value="Genomic_DNA"/>
</dbReference>
<keyword evidence="2" id="KW-1185">Reference proteome</keyword>
<organism evidence="1 2">
    <name type="scientific">Saccharothrix mutabilis subsp. mutabilis</name>
    <dbReference type="NCBI Taxonomy" id="66855"/>
    <lineage>
        <taxon>Bacteria</taxon>
        <taxon>Bacillati</taxon>
        <taxon>Actinomycetota</taxon>
        <taxon>Actinomycetes</taxon>
        <taxon>Pseudonocardiales</taxon>
        <taxon>Pseudonocardiaceae</taxon>
        <taxon>Saccharothrix</taxon>
    </lineage>
</organism>
<gene>
    <name evidence="1" type="ORF">GCM10010492_42650</name>
</gene>
<dbReference type="Proteomes" id="UP001500416">
    <property type="component" value="Unassembled WGS sequence"/>
</dbReference>
<accession>A0ABN0U549</accession>
<evidence type="ECO:0000313" key="2">
    <source>
        <dbReference type="Proteomes" id="UP001500416"/>
    </source>
</evidence>
<name>A0ABN0U549_9PSEU</name>
<evidence type="ECO:0008006" key="3">
    <source>
        <dbReference type="Google" id="ProtNLM"/>
    </source>
</evidence>
<sequence length="69" mass="7373">MALQKRVTVVSLVPAASATSVMLRWATVAGLSSTTFATRCSARARPGSSDRIRTRGLASVLSVDTWETY</sequence>